<feature type="region of interest" description="Disordered" evidence="1">
    <location>
        <begin position="1"/>
        <end position="31"/>
    </location>
</feature>
<evidence type="ECO:0000256" key="1">
    <source>
        <dbReference type="SAM" id="MobiDB-lite"/>
    </source>
</evidence>
<feature type="compositionally biased region" description="Low complexity" evidence="1">
    <location>
        <begin position="21"/>
        <end position="31"/>
    </location>
</feature>
<keyword evidence="2" id="KW-0472">Membrane</keyword>
<keyword evidence="4" id="KW-1185">Reference proteome</keyword>
<comment type="caution">
    <text evidence="3">The sequence shown here is derived from an EMBL/GenBank/DDBJ whole genome shotgun (WGS) entry which is preliminary data.</text>
</comment>
<feature type="transmembrane region" description="Helical" evidence="2">
    <location>
        <begin position="55"/>
        <end position="72"/>
    </location>
</feature>
<dbReference type="OrthoDB" id="1892038at2759"/>
<dbReference type="EMBL" id="CM035419">
    <property type="protein sequence ID" value="KAH7415765.1"/>
    <property type="molecule type" value="Genomic_DNA"/>
</dbReference>
<dbReference type="Proteomes" id="UP000825935">
    <property type="component" value="Chromosome 14"/>
</dbReference>
<protein>
    <submittedName>
        <fullName evidence="3">Uncharacterized protein</fullName>
    </submittedName>
</protein>
<reference evidence="3" key="1">
    <citation type="submission" date="2021-08" db="EMBL/GenBank/DDBJ databases">
        <title>WGS assembly of Ceratopteris richardii.</title>
        <authorList>
            <person name="Marchant D.B."/>
            <person name="Chen G."/>
            <person name="Jenkins J."/>
            <person name="Shu S."/>
            <person name="Leebens-Mack J."/>
            <person name="Grimwood J."/>
            <person name="Schmutz J."/>
            <person name="Soltis P."/>
            <person name="Soltis D."/>
            <person name="Chen Z.-H."/>
        </authorList>
    </citation>
    <scope>NUCLEOTIDE SEQUENCE</scope>
    <source>
        <strain evidence="3">Whitten #5841</strain>
        <tissue evidence="3">Leaf</tissue>
    </source>
</reference>
<organism evidence="3 4">
    <name type="scientific">Ceratopteris richardii</name>
    <name type="common">Triangle waterfern</name>
    <dbReference type="NCBI Taxonomy" id="49495"/>
    <lineage>
        <taxon>Eukaryota</taxon>
        <taxon>Viridiplantae</taxon>
        <taxon>Streptophyta</taxon>
        <taxon>Embryophyta</taxon>
        <taxon>Tracheophyta</taxon>
        <taxon>Polypodiopsida</taxon>
        <taxon>Polypodiidae</taxon>
        <taxon>Polypodiales</taxon>
        <taxon>Pteridineae</taxon>
        <taxon>Pteridaceae</taxon>
        <taxon>Parkerioideae</taxon>
        <taxon>Ceratopteris</taxon>
    </lineage>
</organism>
<dbReference type="PANTHER" id="PTHR36374:SF1">
    <property type="entry name" value="OS01G0969000 PROTEIN"/>
    <property type="match status" value="1"/>
</dbReference>
<name>A0A8T2TC70_CERRI</name>
<proteinExistence type="predicted"/>
<dbReference type="AlphaFoldDB" id="A0A8T2TC70"/>
<dbReference type="GO" id="GO:0009507">
    <property type="term" value="C:chloroplast"/>
    <property type="evidence" value="ECO:0007669"/>
    <property type="project" value="TreeGrafter"/>
</dbReference>
<keyword evidence="2" id="KW-1133">Transmembrane helix</keyword>
<evidence type="ECO:0000313" key="4">
    <source>
        <dbReference type="Proteomes" id="UP000825935"/>
    </source>
</evidence>
<accession>A0A8T2TC70</accession>
<evidence type="ECO:0000313" key="3">
    <source>
        <dbReference type="EMBL" id="KAH7415765.1"/>
    </source>
</evidence>
<sequence length="90" mass="9975">MSWGLPSRSSRKEADGEADAPSVKSPSVVRLPRVSVQTASISHSAEEPGDEGSKHLWQVYALGGFMVGRWIWARWRERKDARGTSGSDEY</sequence>
<evidence type="ECO:0000256" key="2">
    <source>
        <dbReference type="SAM" id="Phobius"/>
    </source>
</evidence>
<keyword evidence="2" id="KW-0812">Transmembrane</keyword>
<gene>
    <name evidence="3" type="ORF">KP509_14G059600</name>
</gene>
<dbReference type="PANTHER" id="PTHR36374">
    <property type="entry name" value="OS01G0969000 PROTEIN"/>
    <property type="match status" value="1"/>
</dbReference>